<dbReference type="Proteomes" id="UP000001052">
    <property type="component" value="Chromosome"/>
</dbReference>
<dbReference type="OrthoDB" id="9793589at2"/>
<feature type="transmembrane region" description="Helical" evidence="8">
    <location>
        <begin position="178"/>
        <end position="199"/>
    </location>
</feature>
<sequence length="389" mass="42185">MVLDQASALLILALAVAVLPGLSRVLRMPAPVVEILFGVVLGKSVLGLEFGGEWIGFLGHLGFLLLMFHAGMEIDFGMLLRQRKSYLGFHLLLFLSTLALAVAGALVLGRGVFMALVLATTSLGLVMPTLKQAGLSRTPFGQGLLIAASLADFLTLFAITFFLLWHQYGISWQFVSPLPLFLGFGLALWAGRLWAWWYPCQAERMLAAEDSLEIGVRLSLALLFLFVGLSELVHLEPVLGAFLGGSVLSFVFRNKVTLESKISALGFGFLIPIFFINVGLEFDIGNILSGEQMILTLQLLAIAVLVKALPALLFTLRRMRLRQALQAGALLSSRLSLIVAAATLGLQQGLIDQETKDALVLLALLTCLLGPSVFHVFARQDKRTGQNRA</sequence>
<dbReference type="EMBL" id="CP001734">
    <property type="protein sequence ID" value="ACV69079.1"/>
    <property type="molecule type" value="Genomic_DNA"/>
</dbReference>
<dbReference type="Pfam" id="PF00999">
    <property type="entry name" value="Na_H_Exchanger"/>
    <property type="match status" value="1"/>
</dbReference>
<dbReference type="STRING" id="485915.Dret_1795"/>
<evidence type="ECO:0000256" key="8">
    <source>
        <dbReference type="SAM" id="Phobius"/>
    </source>
</evidence>
<dbReference type="AlphaFoldDB" id="C8X3T2"/>
<keyword evidence="5 8" id="KW-1133">Transmembrane helix</keyword>
<accession>C8X3T2</accession>
<reference evidence="10 11" key="2">
    <citation type="journal article" date="2010" name="Stand. Genomic Sci.">
        <title>Complete genome sequence of Desulfohalobium retbaense type strain (HR(100)).</title>
        <authorList>
            <person name="Spring S."/>
            <person name="Nolan M."/>
            <person name="Lapidus A."/>
            <person name="Glavina Del Rio T."/>
            <person name="Copeland A."/>
            <person name="Tice H."/>
            <person name="Cheng J.F."/>
            <person name="Lucas S."/>
            <person name="Land M."/>
            <person name="Chen F."/>
            <person name="Bruce D."/>
            <person name="Goodwin L."/>
            <person name="Pitluck S."/>
            <person name="Ivanova N."/>
            <person name="Mavromatis K."/>
            <person name="Mikhailova N."/>
            <person name="Pati A."/>
            <person name="Chen A."/>
            <person name="Palaniappan K."/>
            <person name="Hauser L."/>
            <person name="Chang Y.J."/>
            <person name="Jeffries C.D."/>
            <person name="Munk C."/>
            <person name="Kiss H."/>
            <person name="Chain P."/>
            <person name="Han C."/>
            <person name="Brettin T."/>
            <person name="Detter J.C."/>
            <person name="Schuler E."/>
            <person name="Goker M."/>
            <person name="Rohde M."/>
            <person name="Bristow J."/>
            <person name="Eisen J.A."/>
            <person name="Markowitz V."/>
            <person name="Hugenholtz P."/>
            <person name="Kyrpides N.C."/>
            <person name="Klenk H.P."/>
        </authorList>
    </citation>
    <scope>NUCLEOTIDE SEQUENCE [LARGE SCALE GENOMIC DNA]</scope>
    <source>
        <strain evidence="10 11">DSM 5692</strain>
    </source>
</reference>
<keyword evidence="11" id="KW-1185">Reference proteome</keyword>
<keyword evidence="2" id="KW-0813">Transport</keyword>
<dbReference type="RefSeq" id="WP_015752222.1">
    <property type="nucleotide sequence ID" value="NC_013223.1"/>
</dbReference>
<evidence type="ECO:0000256" key="1">
    <source>
        <dbReference type="ARBA" id="ARBA00004141"/>
    </source>
</evidence>
<reference evidence="11" key="1">
    <citation type="submission" date="2009-09" db="EMBL/GenBank/DDBJ databases">
        <title>The complete chromosome of Desulfohalobium retbaense DSM 5692.</title>
        <authorList>
            <consortium name="US DOE Joint Genome Institute (JGI-PGF)"/>
            <person name="Lucas S."/>
            <person name="Copeland A."/>
            <person name="Lapidus A."/>
            <person name="Glavina del Rio T."/>
            <person name="Dalin E."/>
            <person name="Tice H."/>
            <person name="Bruce D."/>
            <person name="Goodwin L."/>
            <person name="Pitluck S."/>
            <person name="Kyrpides N."/>
            <person name="Mavromatis K."/>
            <person name="Ivanova N."/>
            <person name="Mikhailova N."/>
            <person name="Munk A.C."/>
            <person name="Brettin T."/>
            <person name="Detter J.C."/>
            <person name="Han C."/>
            <person name="Tapia R."/>
            <person name="Larimer F."/>
            <person name="Land M."/>
            <person name="Hauser L."/>
            <person name="Markowitz V."/>
            <person name="Cheng J.-F."/>
            <person name="Hugenholtz P."/>
            <person name="Woyke T."/>
            <person name="Wu D."/>
            <person name="Spring S."/>
            <person name="Klenk H.-P."/>
            <person name="Eisen J.A."/>
        </authorList>
    </citation>
    <scope>NUCLEOTIDE SEQUENCE [LARGE SCALE GENOMIC DNA]</scope>
    <source>
        <strain evidence="11">DSM 5692</strain>
    </source>
</reference>
<evidence type="ECO:0000313" key="11">
    <source>
        <dbReference type="Proteomes" id="UP000001052"/>
    </source>
</evidence>
<feature type="transmembrane region" description="Helical" evidence="8">
    <location>
        <begin position="264"/>
        <end position="282"/>
    </location>
</feature>
<keyword evidence="4 8" id="KW-0812">Transmembrane</keyword>
<feature type="transmembrane region" description="Helical" evidence="8">
    <location>
        <begin position="142"/>
        <end position="166"/>
    </location>
</feature>
<evidence type="ECO:0000256" key="2">
    <source>
        <dbReference type="ARBA" id="ARBA00022448"/>
    </source>
</evidence>
<feature type="transmembrane region" description="Helical" evidence="8">
    <location>
        <begin position="112"/>
        <end position="130"/>
    </location>
</feature>
<dbReference type="KEGG" id="drt:Dret_1795"/>
<feature type="transmembrane region" description="Helical" evidence="8">
    <location>
        <begin position="86"/>
        <end position="106"/>
    </location>
</feature>
<keyword evidence="6" id="KW-0406">Ion transport</keyword>
<evidence type="ECO:0000313" key="10">
    <source>
        <dbReference type="EMBL" id="ACV69079.1"/>
    </source>
</evidence>
<dbReference type="GO" id="GO:0016020">
    <property type="term" value="C:membrane"/>
    <property type="evidence" value="ECO:0007669"/>
    <property type="project" value="UniProtKB-SubCell"/>
</dbReference>
<evidence type="ECO:0000256" key="6">
    <source>
        <dbReference type="ARBA" id="ARBA00023065"/>
    </source>
</evidence>
<evidence type="ECO:0000256" key="5">
    <source>
        <dbReference type="ARBA" id="ARBA00022989"/>
    </source>
</evidence>
<feature type="transmembrane region" description="Helical" evidence="8">
    <location>
        <begin position="358"/>
        <end position="378"/>
    </location>
</feature>
<dbReference type="PANTHER" id="PTHR43562">
    <property type="entry name" value="NAPA-TYPE SODIUM/HYDROGEN ANTIPORTER"/>
    <property type="match status" value="1"/>
</dbReference>
<gene>
    <name evidence="10" type="ordered locus">Dret_1795</name>
</gene>
<keyword evidence="7 8" id="KW-0472">Membrane</keyword>
<keyword evidence="3" id="KW-0050">Antiport</keyword>
<dbReference type="GO" id="GO:0015297">
    <property type="term" value="F:antiporter activity"/>
    <property type="evidence" value="ECO:0007669"/>
    <property type="project" value="UniProtKB-KW"/>
</dbReference>
<proteinExistence type="predicted"/>
<evidence type="ECO:0000256" key="3">
    <source>
        <dbReference type="ARBA" id="ARBA00022449"/>
    </source>
</evidence>
<evidence type="ECO:0000256" key="4">
    <source>
        <dbReference type="ARBA" id="ARBA00022692"/>
    </source>
</evidence>
<feature type="transmembrane region" description="Helical" evidence="8">
    <location>
        <begin position="54"/>
        <end position="74"/>
    </location>
</feature>
<protein>
    <submittedName>
        <fullName evidence="10">Sodium/hydrogen exchanger</fullName>
    </submittedName>
</protein>
<dbReference type="InterPro" id="IPR038770">
    <property type="entry name" value="Na+/solute_symporter_sf"/>
</dbReference>
<dbReference type="GO" id="GO:1902600">
    <property type="term" value="P:proton transmembrane transport"/>
    <property type="evidence" value="ECO:0007669"/>
    <property type="project" value="InterPro"/>
</dbReference>
<organism evidence="10 11">
    <name type="scientific">Desulfohalobium retbaense (strain ATCC 49708 / DSM 5692 / JCM 16813 / HR100)</name>
    <dbReference type="NCBI Taxonomy" id="485915"/>
    <lineage>
        <taxon>Bacteria</taxon>
        <taxon>Pseudomonadati</taxon>
        <taxon>Thermodesulfobacteriota</taxon>
        <taxon>Desulfovibrionia</taxon>
        <taxon>Desulfovibrionales</taxon>
        <taxon>Desulfohalobiaceae</taxon>
        <taxon>Desulfohalobium</taxon>
    </lineage>
</organism>
<dbReference type="eggNOG" id="COG0475">
    <property type="taxonomic scope" value="Bacteria"/>
</dbReference>
<dbReference type="InterPro" id="IPR006153">
    <property type="entry name" value="Cation/H_exchanger_TM"/>
</dbReference>
<name>C8X3T2_DESRD</name>
<evidence type="ECO:0000259" key="9">
    <source>
        <dbReference type="Pfam" id="PF00999"/>
    </source>
</evidence>
<comment type="subcellular location">
    <subcellularLocation>
        <location evidence="1">Membrane</location>
        <topology evidence="1">Multi-pass membrane protein</topology>
    </subcellularLocation>
</comment>
<dbReference type="Gene3D" id="1.20.1530.20">
    <property type="match status" value="1"/>
</dbReference>
<dbReference type="HOGENOM" id="CLU_005126_7_1_7"/>
<evidence type="ECO:0000256" key="7">
    <source>
        <dbReference type="ARBA" id="ARBA00023136"/>
    </source>
</evidence>
<feature type="transmembrane region" description="Helical" evidence="8">
    <location>
        <begin position="294"/>
        <end position="316"/>
    </location>
</feature>
<feature type="domain" description="Cation/H+ exchanger transmembrane" evidence="9">
    <location>
        <begin position="14"/>
        <end position="377"/>
    </location>
</feature>
<dbReference type="PANTHER" id="PTHR43562:SF1">
    <property type="entry name" value="NA(+)_H(+) ANTIPORTER YJBQ-RELATED"/>
    <property type="match status" value="1"/>
</dbReference>
<feature type="transmembrane region" description="Helical" evidence="8">
    <location>
        <begin position="328"/>
        <end position="346"/>
    </location>
</feature>